<dbReference type="RefSeq" id="WP_078716055.1">
    <property type="nucleotide sequence ID" value="NZ_FUYC01000002.1"/>
</dbReference>
<evidence type="ECO:0000256" key="5">
    <source>
        <dbReference type="HAMAP-Rule" id="MF_00651"/>
    </source>
</evidence>
<dbReference type="GO" id="GO:0016788">
    <property type="term" value="F:hydrolase activity, acting on ester bonds"/>
    <property type="evidence" value="ECO:0007669"/>
    <property type="project" value="UniProtKB-UniRule"/>
</dbReference>
<keyword evidence="8" id="KW-1185">Reference proteome</keyword>
<dbReference type="EMBL" id="FUYC01000002">
    <property type="protein sequence ID" value="SKA73361.1"/>
    <property type="molecule type" value="Genomic_DNA"/>
</dbReference>
<evidence type="ECO:0000256" key="4">
    <source>
        <dbReference type="ARBA" id="ARBA00022801"/>
    </source>
</evidence>
<dbReference type="Proteomes" id="UP000190027">
    <property type="component" value="Unassembled WGS sequence"/>
</dbReference>
<keyword evidence="4 5" id="KW-0378">Hydrolase</keyword>
<dbReference type="SMART" id="SM00732">
    <property type="entry name" value="YqgFc"/>
    <property type="match status" value="1"/>
</dbReference>
<evidence type="ECO:0000256" key="2">
    <source>
        <dbReference type="ARBA" id="ARBA00022517"/>
    </source>
</evidence>
<keyword evidence="3 5" id="KW-0540">Nuclease</keyword>
<name>A0A1T4W9H7_9BACT</name>
<reference evidence="7 8" key="1">
    <citation type="submission" date="2017-02" db="EMBL/GenBank/DDBJ databases">
        <authorList>
            <person name="Peterson S.W."/>
        </authorList>
    </citation>
    <scope>NUCLEOTIDE SEQUENCE [LARGE SCALE GENOMIC DNA]</scope>
    <source>
        <strain evidence="7 8">DSM 16080</strain>
    </source>
</reference>
<comment type="similarity">
    <text evidence="5">Belongs to the YqgF HJR family.</text>
</comment>
<dbReference type="PANTHER" id="PTHR33317:SF4">
    <property type="entry name" value="POLYNUCLEOTIDYL TRANSFERASE, RIBONUCLEASE H-LIKE SUPERFAMILY PROTEIN"/>
    <property type="match status" value="1"/>
</dbReference>
<dbReference type="InterPro" id="IPR012337">
    <property type="entry name" value="RNaseH-like_sf"/>
</dbReference>
<evidence type="ECO:0000256" key="1">
    <source>
        <dbReference type="ARBA" id="ARBA00022490"/>
    </source>
</evidence>
<organism evidence="7 8">
    <name type="scientific">Paucidesulfovibrio gracilis DSM 16080</name>
    <dbReference type="NCBI Taxonomy" id="1121449"/>
    <lineage>
        <taxon>Bacteria</taxon>
        <taxon>Pseudomonadati</taxon>
        <taxon>Thermodesulfobacteriota</taxon>
        <taxon>Desulfovibrionia</taxon>
        <taxon>Desulfovibrionales</taxon>
        <taxon>Desulfovibrionaceae</taxon>
        <taxon>Paucidesulfovibrio</taxon>
    </lineage>
</organism>
<dbReference type="NCBIfam" id="TIGR00250">
    <property type="entry name" value="RNAse_H_YqgF"/>
    <property type="match status" value="1"/>
</dbReference>
<dbReference type="EC" id="3.1.-.-" evidence="5"/>
<evidence type="ECO:0000313" key="8">
    <source>
        <dbReference type="Proteomes" id="UP000190027"/>
    </source>
</evidence>
<accession>A0A1T4W9H7</accession>
<comment type="subcellular location">
    <subcellularLocation>
        <location evidence="5">Cytoplasm</location>
    </subcellularLocation>
</comment>
<feature type="domain" description="YqgF/RNase H-like" evidence="6">
    <location>
        <begin position="1"/>
        <end position="101"/>
    </location>
</feature>
<evidence type="ECO:0000259" key="6">
    <source>
        <dbReference type="SMART" id="SM00732"/>
    </source>
</evidence>
<dbReference type="GO" id="GO:0004518">
    <property type="term" value="F:nuclease activity"/>
    <property type="evidence" value="ECO:0007669"/>
    <property type="project" value="UniProtKB-KW"/>
</dbReference>
<dbReference type="PANTHER" id="PTHR33317">
    <property type="entry name" value="POLYNUCLEOTIDYL TRANSFERASE, RIBONUCLEASE H-LIKE SUPERFAMILY PROTEIN"/>
    <property type="match status" value="1"/>
</dbReference>
<dbReference type="Gene3D" id="3.30.420.140">
    <property type="entry name" value="YqgF/RNase H-like domain"/>
    <property type="match status" value="1"/>
</dbReference>
<gene>
    <name evidence="7" type="ORF">SAMN02745704_00460</name>
</gene>
<dbReference type="OrthoDB" id="9796140at2"/>
<keyword evidence="1 5" id="KW-0963">Cytoplasm</keyword>
<dbReference type="CDD" id="cd16964">
    <property type="entry name" value="YqgF"/>
    <property type="match status" value="1"/>
</dbReference>
<comment type="function">
    <text evidence="5">Could be a nuclease involved in processing of the 5'-end of pre-16S rRNA.</text>
</comment>
<dbReference type="GO" id="GO:0005829">
    <property type="term" value="C:cytosol"/>
    <property type="evidence" value="ECO:0007669"/>
    <property type="project" value="TreeGrafter"/>
</dbReference>
<dbReference type="GO" id="GO:0000967">
    <property type="term" value="P:rRNA 5'-end processing"/>
    <property type="evidence" value="ECO:0007669"/>
    <property type="project" value="UniProtKB-UniRule"/>
</dbReference>
<dbReference type="InterPro" id="IPR037027">
    <property type="entry name" value="YqgF/RNaseH-like_dom_sf"/>
</dbReference>
<evidence type="ECO:0000256" key="3">
    <source>
        <dbReference type="ARBA" id="ARBA00022722"/>
    </source>
</evidence>
<dbReference type="STRING" id="1121449.SAMN02745704_00460"/>
<keyword evidence="2 5" id="KW-0690">Ribosome biogenesis</keyword>
<evidence type="ECO:0000313" key="7">
    <source>
        <dbReference type="EMBL" id="SKA73361.1"/>
    </source>
</evidence>
<sequence length="140" mass="15401">MRALGIDFGLKRVGLAISNPEGTMAFPRSAIVRTTKDKFFKELLDVIDGEGVEHIVVGLPLALDGSDTETTRQARNFAQRLGRRTPLPIELVDERLTSAEAEERLKEAGLCGKKRKARLDSQAAVIILETWLATNRPCAT</sequence>
<dbReference type="InterPro" id="IPR006641">
    <property type="entry name" value="YqgF/RNaseH-like_dom"/>
</dbReference>
<dbReference type="AlphaFoldDB" id="A0A1T4W9H7"/>
<dbReference type="SUPFAM" id="SSF53098">
    <property type="entry name" value="Ribonuclease H-like"/>
    <property type="match status" value="1"/>
</dbReference>
<dbReference type="Pfam" id="PF03652">
    <property type="entry name" value="RuvX"/>
    <property type="match status" value="1"/>
</dbReference>
<dbReference type="HAMAP" id="MF_00651">
    <property type="entry name" value="Nuclease_YqgF"/>
    <property type="match status" value="1"/>
</dbReference>
<protein>
    <recommendedName>
        <fullName evidence="5">Putative pre-16S rRNA nuclease</fullName>
        <ecNumber evidence="5">3.1.-.-</ecNumber>
    </recommendedName>
</protein>
<proteinExistence type="inferred from homology"/>
<dbReference type="InterPro" id="IPR005227">
    <property type="entry name" value="YqgF"/>
</dbReference>